<dbReference type="EMBL" id="GBRH01253765">
    <property type="protein sequence ID" value="JAD44130.1"/>
    <property type="molecule type" value="Transcribed_RNA"/>
</dbReference>
<name>A0A0A9A582_ARUDO</name>
<organism evidence="1">
    <name type="scientific">Arundo donax</name>
    <name type="common">Giant reed</name>
    <name type="synonym">Donax arundinaceus</name>
    <dbReference type="NCBI Taxonomy" id="35708"/>
    <lineage>
        <taxon>Eukaryota</taxon>
        <taxon>Viridiplantae</taxon>
        <taxon>Streptophyta</taxon>
        <taxon>Embryophyta</taxon>
        <taxon>Tracheophyta</taxon>
        <taxon>Spermatophyta</taxon>
        <taxon>Magnoliopsida</taxon>
        <taxon>Liliopsida</taxon>
        <taxon>Poales</taxon>
        <taxon>Poaceae</taxon>
        <taxon>PACMAD clade</taxon>
        <taxon>Arundinoideae</taxon>
        <taxon>Arundineae</taxon>
        <taxon>Arundo</taxon>
    </lineage>
</organism>
<sequence length="30" mass="3488">MLVTVIRLLLITKTENPYLEGLDTYTNCFL</sequence>
<protein>
    <submittedName>
        <fullName evidence="1">Uncharacterized protein</fullName>
    </submittedName>
</protein>
<proteinExistence type="predicted"/>
<reference evidence="1" key="1">
    <citation type="submission" date="2014-09" db="EMBL/GenBank/DDBJ databases">
        <authorList>
            <person name="Magalhaes I.L.F."/>
            <person name="Oliveira U."/>
            <person name="Santos F.R."/>
            <person name="Vidigal T.H.D.A."/>
            <person name="Brescovit A.D."/>
            <person name="Santos A.J."/>
        </authorList>
    </citation>
    <scope>NUCLEOTIDE SEQUENCE</scope>
    <source>
        <tissue evidence="1">Shoot tissue taken approximately 20 cm above the soil surface</tissue>
    </source>
</reference>
<evidence type="ECO:0000313" key="1">
    <source>
        <dbReference type="EMBL" id="JAD44130.1"/>
    </source>
</evidence>
<dbReference type="AlphaFoldDB" id="A0A0A9A582"/>
<reference evidence="1" key="2">
    <citation type="journal article" date="2015" name="Data Brief">
        <title>Shoot transcriptome of the giant reed, Arundo donax.</title>
        <authorList>
            <person name="Barrero R.A."/>
            <person name="Guerrero F.D."/>
            <person name="Moolhuijzen P."/>
            <person name="Goolsby J.A."/>
            <person name="Tidwell J."/>
            <person name="Bellgard S.E."/>
            <person name="Bellgard M.I."/>
        </authorList>
    </citation>
    <scope>NUCLEOTIDE SEQUENCE</scope>
    <source>
        <tissue evidence="1">Shoot tissue taken approximately 20 cm above the soil surface</tissue>
    </source>
</reference>
<accession>A0A0A9A582</accession>